<dbReference type="EMBL" id="JBBYAF010000003">
    <property type="protein sequence ID" value="MEL3971053.1"/>
    <property type="molecule type" value="Genomic_DNA"/>
</dbReference>
<keyword evidence="2" id="KW-1185">Reference proteome</keyword>
<proteinExistence type="predicted"/>
<evidence type="ECO:0000313" key="1">
    <source>
        <dbReference type="EMBL" id="MEL3971053.1"/>
    </source>
</evidence>
<protein>
    <submittedName>
        <fullName evidence="1">Uncharacterized protein</fullName>
    </submittedName>
</protein>
<reference evidence="1 2" key="1">
    <citation type="submission" date="2024-04" db="EMBL/GenBank/DDBJ databases">
        <title>Bacillus oryzaecorticis sp. nov., a moderately halophilic bacterium isolated from rice husks.</title>
        <authorList>
            <person name="Zhu H.-S."/>
        </authorList>
    </citation>
    <scope>NUCLEOTIDE SEQUENCE [LARGE SCALE GENOMIC DNA]</scope>
    <source>
        <strain evidence="1 2">ZC255</strain>
    </source>
</reference>
<accession>A0ABU9K4W8</accession>
<dbReference type="RefSeq" id="WP_341979894.1">
    <property type="nucleotide sequence ID" value="NZ_JBBYAF010000003.1"/>
</dbReference>
<comment type="caution">
    <text evidence="1">The sequence shown here is derived from an EMBL/GenBank/DDBJ whole genome shotgun (WGS) entry which is preliminary data.</text>
</comment>
<gene>
    <name evidence="1" type="ORF">AAEO50_02075</name>
</gene>
<name>A0ABU9K4W8_9BACI</name>
<sequence>MNGYLMEILARDIVKSLPSRKRDMYQYVVRREDELARQATTSDEFMSLLIRHAPHRQAAEHFHLSFGEFMAEMREIEKEIDRQLSRKLQQVRWVDCTDVMQRGVPESLDKKYFYFSVGVGSVPR</sequence>
<organism evidence="1 2">
    <name type="scientific">Rossellomorea oryzaecorticis</name>
    <dbReference type="NCBI Taxonomy" id="1396505"/>
    <lineage>
        <taxon>Bacteria</taxon>
        <taxon>Bacillati</taxon>
        <taxon>Bacillota</taxon>
        <taxon>Bacilli</taxon>
        <taxon>Bacillales</taxon>
        <taxon>Bacillaceae</taxon>
        <taxon>Rossellomorea</taxon>
    </lineage>
</organism>
<dbReference type="Proteomes" id="UP001389717">
    <property type="component" value="Unassembled WGS sequence"/>
</dbReference>
<evidence type="ECO:0000313" key="2">
    <source>
        <dbReference type="Proteomes" id="UP001389717"/>
    </source>
</evidence>